<sequence>MAQAKEVILRSVQKSVFPEEYSALKRHDEVSQNSPLFSLSPVLDKDRLIRVGGRLTHAPVVSDEKNPIIVPGRHYISTLLIRHFDDQVKHQGRLFTEGALRTAGFWLMNGKRSISSVIHKCVVCRKLRGMTETQKMADLSEERLSPSPPFTYVGLDVFGPFTVTARRTRGGHAESKCWAIPYWAILFTCMSTRAIHIEVIESLDTSSCINALRRFFAIRGPVKQFRSDCGTNFTGASKELGFSKMVKDTEMQKYLNNCSCSWEFNPPHAPHMGGAWERLIGVVKRILNSMLMQHGSSSLSHEVLCTFMAEISAIINARPLIPISSDPESPLILTPAMLLTQKVGTPPSPGNLSGNDMLRQQWKQVQSLAENFWYRWRREYLPTLQSRRKWNSTHPNIQEGDLVLLKDNQSPRNNWPMALVSKVFPSTDGKVRKVELKVSKSGSGKDVKYLRPITAVILLLSKDN</sequence>
<dbReference type="PANTHER" id="PTHR47331:SF6">
    <property type="entry name" value="DOUBLECORTIN DOMAIN-CONTAINING PROTEIN"/>
    <property type="match status" value="1"/>
</dbReference>
<feature type="domain" description="Integrase catalytic" evidence="1">
    <location>
        <begin position="144"/>
        <end position="343"/>
    </location>
</feature>
<dbReference type="Pfam" id="PF18701">
    <property type="entry name" value="DUF5641"/>
    <property type="match status" value="1"/>
</dbReference>
<evidence type="ECO:0000313" key="3">
    <source>
        <dbReference type="Proteomes" id="UP001059041"/>
    </source>
</evidence>
<name>A0A9W7X3M2_TRIRA</name>
<dbReference type="GO" id="GO:0015074">
    <property type="term" value="P:DNA integration"/>
    <property type="evidence" value="ECO:0007669"/>
    <property type="project" value="InterPro"/>
</dbReference>
<dbReference type="InterPro" id="IPR012337">
    <property type="entry name" value="RNaseH-like_sf"/>
</dbReference>
<evidence type="ECO:0000313" key="2">
    <source>
        <dbReference type="EMBL" id="KAI7813336.1"/>
    </source>
</evidence>
<protein>
    <recommendedName>
        <fullName evidence="1">Integrase catalytic domain-containing protein</fullName>
    </recommendedName>
</protein>
<proteinExistence type="predicted"/>
<dbReference type="InterPro" id="IPR040676">
    <property type="entry name" value="DUF5641"/>
</dbReference>
<gene>
    <name evidence="2" type="ORF">IRJ41_016654</name>
</gene>
<dbReference type="Proteomes" id="UP001059041">
    <property type="component" value="Linkage Group LG2"/>
</dbReference>
<comment type="caution">
    <text evidence="2">The sequence shown here is derived from an EMBL/GenBank/DDBJ whole genome shotgun (WGS) entry which is preliminary data.</text>
</comment>
<dbReference type="InterPro" id="IPR036397">
    <property type="entry name" value="RNaseH_sf"/>
</dbReference>
<evidence type="ECO:0000259" key="1">
    <source>
        <dbReference type="PROSITE" id="PS50994"/>
    </source>
</evidence>
<dbReference type="PROSITE" id="PS50994">
    <property type="entry name" value="INTEGRASE"/>
    <property type="match status" value="1"/>
</dbReference>
<reference evidence="2" key="1">
    <citation type="submission" date="2021-02" db="EMBL/GenBank/DDBJ databases">
        <title>Comparative genomics reveals that relaxation of natural selection precedes convergent phenotypic evolution of cavefish.</title>
        <authorList>
            <person name="Peng Z."/>
        </authorList>
    </citation>
    <scope>NUCLEOTIDE SEQUENCE</scope>
    <source>
        <tissue evidence="2">Muscle</tissue>
    </source>
</reference>
<dbReference type="Gene3D" id="3.30.420.10">
    <property type="entry name" value="Ribonuclease H-like superfamily/Ribonuclease H"/>
    <property type="match status" value="1"/>
</dbReference>
<keyword evidence="3" id="KW-1185">Reference proteome</keyword>
<dbReference type="GO" id="GO:0003676">
    <property type="term" value="F:nucleic acid binding"/>
    <property type="evidence" value="ECO:0007669"/>
    <property type="project" value="InterPro"/>
</dbReference>
<organism evidence="2 3">
    <name type="scientific">Triplophysa rosa</name>
    <name type="common">Cave loach</name>
    <dbReference type="NCBI Taxonomy" id="992332"/>
    <lineage>
        <taxon>Eukaryota</taxon>
        <taxon>Metazoa</taxon>
        <taxon>Chordata</taxon>
        <taxon>Craniata</taxon>
        <taxon>Vertebrata</taxon>
        <taxon>Euteleostomi</taxon>
        <taxon>Actinopterygii</taxon>
        <taxon>Neopterygii</taxon>
        <taxon>Teleostei</taxon>
        <taxon>Ostariophysi</taxon>
        <taxon>Cypriniformes</taxon>
        <taxon>Nemacheilidae</taxon>
        <taxon>Triplophysa</taxon>
    </lineage>
</organism>
<dbReference type="PANTHER" id="PTHR47331">
    <property type="entry name" value="PHD-TYPE DOMAIN-CONTAINING PROTEIN"/>
    <property type="match status" value="1"/>
</dbReference>
<accession>A0A9W7X3M2</accession>
<dbReference type="AlphaFoldDB" id="A0A9W7X3M2"/>
<dbReference type="EMBL" id="JAFHDT010000002">
    <property type="protein sequence ID" value="KAI7813336.1"/>
    <property type="molecule type" value="Genomic_DNA"/>
</dbReference>
<dbReference type="SUPFAM" id="SSF53098">
    <property type="entry name" value="Ribonuclease H-like"/>
    <property type="match status" value="1"/>
</dbReference>
<dbReference type="InterPro" id="IPR001584">
    <property type="entry name" value="Integrase_cat-core"/>
</dbReference>